<protein>
    <submittedName>
        <fullName evidence="2">Uncharacterized protein</fullName>
    </submittedName>
</protein>
<sequence>MQWRGRMNVITVRHLSTGSLLFSVLFLAPGLALASSESSGGPEVPLPESAPSSDAAALAALRTSARIAVEIGAMSVTSLTMGLPGYFVGNGSCQSHAGLGACLNEAAAGFLVGAAVGAPIGVMWGARILGGKGTWSGTLLGAGLGAGAGVALAGSLLGSFVGYELSHAANSAPPAPSDVQIQPLVSASQGGMMLGLGGRF</sequence>
<evidence type="ECO:0000313" key="3">
    <source>
        <dbReference type="EMBL" id="SEU33356.1"/>
    </source>
</evidence>
<reference evidence="3 4" key="1">
    <citation type="submission" date="2016-10" db="EMBL/GenBank/DDBJ databases">
        <authorList>
            <person name="Varghese N."/>
            <person name="Submissions S."/>
        </authorList>
    </citation>
    <scope>NUCLEOTIDE SEQUENCE [LARGE SCALE GENOMIC DNA]</scope>
    <source>
        <strain evidence="3 4">DSM 16525</strain>
    </source>
</reference>
<evidence type="ECO:0000256" key="1">
    <source>
        <dbReference type="SAM" id="Phobius"/>
    </source>
</evidence>
<evidence type="ECO:0000313" key="5">
    <source>
        <dbReference type="Proteomes" id="UP000321514"/>
    </source>
</evidence>
<keyword evidence="1" id="KW-0812">Transmembrane</keyword>
<reference evidence="2 5" key="2">
    <citation type="submission" date="2019-07" db="EMBL/GenBank/DDBJ databases">
        <title>Whole genome shotgun sequence of Myxococcus fulvus NBRC 100333.</title>
        <authorList>
            <person name="Hosoyama A."/>
            <person name="Uohara A."/>
            <person name="Ohji S."/>
            <person name="Ichikawa N."/>
        </authorList>
    </citation>
    <scope>NUCLEOTIDE SEQUENCE [LARGE SCALE GENOMIC DNA]</scope>
    <source>
        <strain evidence="2 5">NBRC 100333</strain>
    </source>
</reference>
<keyword evidence="1" id="KW-0472">Membrane</keyword>
<name>A0A511T628_MYXFU</name>
<keyword evidence="1" id="KW-1133">Transmembrane helix</keyword>
<keyword evidence="4" id="KW-1185">Reference proteome</keyword>
<proteinExistence type="predicted"/>
<feature type="transmembrane region" description="Helical" evidence="1">
    <location>
        <begin position="138"/>
        <end position="163"/>
    </location>
</feature>
<accession>A0A511T628</accession>
<evidence type="ECO:0000313" key="2">
    <source>
        <dbReference type="EMBL" id="GEN09624.1"/>
    </source>
</evidence>
<evidence type="ECO:0000313" key="4">
    <source>
        <dbReference type="Proteomes" id="UP000183760"/>
    </source>
</evidence>
<dbReference type="EMBL" id="BJXR01000034">
    <property type="protein sequence ID" value="GEN09624.1"/>
    <property type="molecule type" value="Genomic_DNA"/>
</dbReference>
<dbReference type="AlphaFoldDB" id="A0A511T628"/>
<comment type="caution">
    <text evidence="2">The sequence shown here is derived from an EMBL/GenBank/DDBJ whole genome shotgun (WGS) entry which is preliminary data.</text>
</comment>
<gene>
    <name evidence="2" type="ORF">MFU01_46610</name>
    <name evidence="3" type="ORF">SAMN05443572_109276</name>
</gene>
<organism evidence="2 5">
    <name type="scientific">Myxococcus fulvus</name>
    <dbReference type="NCBI Taxonomy" id="33"/>
    <lineage>
        <taxon>Bacteria</taxon>
        <taxon>Pseudomonadati</taxon>
        <taxon>Myxococcota</taxon>
        <taxon>Myxococcia</taxon>
        <taxon>Myxococcales</taxon>
        <taxon>Cystobacterineae</taxon>
        <taxon>Myxococcaceae</taxon>
        <taxon>Myxococcus</taxon>
    </lineage>
</organism>
<dbReference type="Proteomes" id="UP000321514">
    <property type="component" value="Unassembled WGS sequence"/>
</dbReference>
<dbReference type="Proteomes" id="UP000183760">
    <property type="component" value="Unassembled WGS sequence"/>
</dbReference>
<dbReference type="EMBL" id="FOIB01000009">
    <property type="protein sequence ID" value="SEU33356.1"/>
    <property type="molecule type" value="Genomic_DNA"/>
</dbReference>
<feature type="transmembrane region" description="Helical" evidence="1">
    <location>
        <begin position="106"/>
        <end position="126"/>
    </location>
</feature>